<reference evidence="1 2" key="1">
    <citation type="submission" date="2021-01" db="EMBL/GenBank/DDBJ databases">
        <title>Chromosome-level genome assembly of a human fungal pathogen reveals clustering of transcriptionally co-regulated genes.</title>
        <authorList>
            <person name="Voorhies M."/>
            <person name="Cohen S."/>
            <person name="Shea T.P."/>
            <person name="Petrus S."/>
            <person name="Munoz J.F."/>
            <person name="Poplawski S."/>
            <person name="Goldman W.E."/>
            <person name="Michael T."/>
            <person name="Cuomo C.A."/>
            <person name="Sil A."/>
            <person name="Beyhan S."/>
        </authorList>
    </citation>
    <scope>NUCLEOTIDE SEQUENCE [LARGE SCALE GENOMIC DNA]</scope>
    <source>
        <strain evidence="1 2">G184AR</strain>
    </source>
</reference>
<dbReference type="VEuPathDB" id="FungiDB:I7I52_08295"/>
<protein>
    <recommendedName>
        <fullName evidence="3">F-box domain-containing protein</fullName>
    </recommendedName>
</protein>
<evidence type="ECO:0008006" key="3">
    <source>
        <dbReference type="Google" id="ProtNLM"/>
    </source>
</evidence>
<dbReference type="Proteomes" id="UP000670092">
    <property type="component" value="Unassembled WGS sequence"/>
</dbReference>
<name>A0A8H7YGZ5_AJECA</name>
<sequence length="494" mass="56526">MASRTIERLPPEILIHCCSYLKGSIVDIQNLRLTSKWFCNASSNFLFDTLSIRITTKSISTLEAVSNHPIFRKSITAIKLCLCFYGDIEDQRARIRLIAECDLHFNSIGWTVTRAFNSRQRTVEAEQFNGILFRICEIKQALSALKLEGAETVSPSLDIATLRMIANSIEKYKAQFADQQVAIKHGTHLERIGVALSRFRRVLSFKVLGNIETINKNNYRSCSMATILEWLNSDETCSNIILNVMASRGQYLAFDIEQRFAQSFKGIFSQLSKHKIFPSVFAVELDAPKQTQLFRPKKAECDAIKSVVHKAEHLSFAVRWWSQQNPEFGFVISTDQHYEEIQHFASLTKAFFDTETVRSVNLDIRDYSLHTAPPHISLYRLLPDCEWPHLQALSLVAVPFHEQELRKTVDRHRNSLKILEMDGLQLLSGSWRGALRILRELDKLEEVSWRWPTGGEHGNGSSEDDLIFHFSEKDVCQYLLKTKDTENPLGLGNV</sequence>
<dbReference type="AlphaFoldDB" id="A0A8H7YGZ5"/>
<dbReference type="SUPFAM" id="SSF81383">
    <property type="entry name" value="F-box domain"/>
    <property type="match status" value="1"/>
</dbReference>
<gene>
    <name evidence="1" type="ORF">I7I52_08295</name>
</gene>
<organism evidence="1 2">
    <name type="scientific">Ajellomyces capsulatus</name>
    <name type="common">Darling's disease fungus</name>
    <name type="synonym">Histoplasma capsulatum</name>
    <dbReference type="NCBI Taxonomy" id="5037"/>
    <lineage>
        <taxon>Eukaryota</taxon>
        <taxon>Fungi</taxon>
        <taxon>Dikarya</taxon>
        <taxon>Ascomycota</taxon>
        <taxon>Pezizomycotina</taxon>
        <taxon>Eurotiomycetes</taxon>
        <taxon>Eurotiomycetidae</taxon>
        <taxon>Onygenales</taxon>
        <taxon>Ajellomycetaceae</taxon>
        <taxon>Histoplasma</taxon>
    </lineage>
</organism>
<dbReference type="OrthoDB" id="3759773at2759"/>
<evidence type="ECO:0000313" key="2">
    <source>
        <dbReference type="Proteomes" id="UP000670092"/>
    </source>
</evidence>
<evidence type="ECO:0000313" key="1">
    <source>
        <dbReference type="EMBL" id="KAG5291081.1"/>
    </source>
</evidence>
<comment type="caution">
    <text evidence="1">The sequence shown here is derived from an EMBL/GenBank/DDBJ whole genome shotgun (WGS) entry which is preliminary data.</text>
</comment>
<dbReference type="CDD" id="cd09917">
    <property type="entry name" value="F-box_SF"/>
    <property type="match status" value="1"/>
</dbReference>
<dbReference type="EMBL" id="JAEVHI010000005">
    <property type="protein sequence ID" value="KAG5291081.1"/>
    <property type="molecule type" value="Genomic_DNA"/>
</dbReference>
<accession>A0A8H7YGZ5</accession>
<dbReference type="InterPro" id="IPR036047">
    <property type="entry name" value="F-box-like_dom_sf"/>
</dbReference>
<proteinExistence type="predicted"/>